<name>A0A7X5TKV3_9GAMM</name>
<evidence type="ECO:0000259" key="3">
    <source>
        <dbReference type="Pfam" id="PF02397"/>
    </source>
</evidence>
<feature type="transmembrane region" description="Helical" evidence="2">
    <location>
        <begin position="12"/>
        <end position="35"/>
    </location>
</feature>
<dbReference type="Pfam" id="PF02397">
    <property type="entry name" value="Bac_transf"/>
    <property type="match status" value="1"/>
</dbReference>
<dbReference type="PANTHER" id="PTHR30576:SF20">
    <property type="entry name" value="QUINOVOSAMINEPHOSPHOTRANSFERAE-RELATED"/>
    <property type="match status" value="1"/>
</dbReference>
<keyword evidence="2" id="KW-1133">Transmembrane helix</keyword>
<evidence type="ECO:0000313" key="5">
    <source>
        <dbReference type="Proteomes" id="UP000547931"/>
    </source>
</evidence>
<protein>
    <submittedName>
        <fullName evidence="4">Glycosyl transferase</fullName>
    </submittedName>
</protein>
<organism evidence="4 5">
    <name type="scientific">Photorhabdus stackebrandtii</name>
    <dbReference type="NCBI Taxonomy" id="1123042"/>
    <lineage>
        <taxon>Bacteria</taxon>
        <taxon>Pseudomonadati</taxon>
        <taxon>Pseudomonadota</taxon>
        <taxon>Gammaproteobacteria</taxon>
        <taxon>Enterobacterales</taxon>
        <taxon>Morganellaceae</taxon>
        <taxon>Photorhabdus</taxon>
    </lineage>
</organism>
<comment type="similarity">
    <text evidence="1">Belongs to the bacterial sugar transferase family.</text>
</comment>
<keyword evidence="2" id="KW-0812">Transmembrane</keyword>
<keyword evidence="5" id="KW-1185">Reference proteome</keyword>
<gene>
    <name evidence="4" type="ORF">C5470_08485</name>
</gene>
<comment type="caution">
    <text evidence="4">The sequence shown here is derived from an EMBL/GenBank/DDBJ whole genome shotgun (WGS) entry which is preliminary data.</text>
</comment>
<dbReference type="Proteomes" id="UP000547931">
    <property type="component" value="Unassembled WGS sequence"/>
</dbReference>
<dbReference type="InterPro" id="IPR003362">
    <property type="entry name" value="Bact_transf"/>
</dbReference>
<keyword evidence="2" id="KW-0472">Membrane</keyword>
<evidence type="ECO:0000313" key="4">
    <source>
        <dbReference type="EMBL" id="NHB96455.1"/>
    </source>
</evidence>
<proteinExistence type="inferred from homology"/>
<dbReference type="PANTHER" id="PTHR30576">
    <property type="entry name" value="COLANIC BIOSYNTHESIS UDP-GLUCOSE LIPID CARRIER TRANSFERASE"/>
    <property type="match status" value="1"/>
</dbReference>
<dbReference type="EMBL" id="PUJV01000007">
    <property type="protein sequence ID" value="NHB96455.1"/>
    <property type="molecule type" value="Genomic_DNA"/>
</dbReference>
<evidence type="ECO:0000256" key="2">
    <source>
        <dbReference type="SAM" id="Phobius"/>
    </source>
</evidence>
<feature type="domain" description="Bacterial sugar transferase" evidence="3">
    <location>
        <begin position="9"/>
        <end position="201"/>
    </location>
</feature>
<evidence type="ECO:0000256" key="1">
    <source>
        <dbReference type="ARBA" id="ARBA00006464"/>
    </source>
</evidence>
<keyword evidence="4" id="KW-0808">Transferase</keyword>
<dbReference type="AlphaFoldDB" id="A0A7X5TKV3"/>
<dbReference type="RefSeq" id="WP_166287666.1">
    <property type="nucleotide sequence ID" value="NZ_CAWPIE010000007.1"/>
</dbReference>
<sequence length="203" mass="23590">MKINYSIIKIAFDFTASSIGLIILSPILIAIAIWIKIDSKGPIFFRQKRVGQYNKDFYIHKFRSMTTDSEQKGQLTVGHDLRITNSGKFIRKYKLDELAQLIDVVQGKMSLVGPRPEVPQFMDKYPDDVRNKILSVKPGITDLASIEMIDENQILDKYADPHQAYIDIVMPIKAKYYLEYVDDKSFFHDLKIIFKTIYKLVFR</sequence>
<dbReference type="GO" id="GO:0016780">
    <property type="term" value="F:phosphotransferase activity, for other substituted phosphate groups"/>
    <property type="evidence" value="ECO:0007669"/>
    <property type="project" value="TreeGrafter"/>
</dbReference>
<reference evidence="4 5" key="1">
    <citation type="submission" date="2018-02" db="EMBL/GenBank/DDBJ databases">
        <authorList>
            <person name="Machado R.A."/>
        </authorList>
    </citation>
    <scope>NUCLEOTIDE SEQUENCE [LARGE SCALE GENOMIC DNA]</scope>
    <source>
        <strain evidence="4 5">DSM 23271</strain>
    </source>
</reference>
<accession>A0A7X5TKV3</accession>